<protein>
    <submittedName>
        <fullName evidence="3 4">Uncharacterized protein LOC112691386</fullName>
    </submittedName>
</protein>
<reference evidence="3 4" key="1">
    <citation type="submission" date="2025-04" db="UniProtKB">
        <authorList>
            <consortium name="RefSeq"/>
        </authorList>
    </citation>
    <scope>IDENTIFICATION</scope>
    <source>
        <tissue evidence="3 4">Whole body</tissue>
    </source>
</reference>
<dbReference type="OrthoDB" id="10051381at2759"/>
<evidence type="ECO:0000313" key="3">
    <source>
        <dbReference type="RefSeq" id="XP_025421411.1"/>
    </source>
</evidence>
<organism evidence="2 4">
    <name type="scientific">Sipha flava</name>
    <name type="common">yellow sugarcane aphid</name>
    <dbReference type="NCBI Taxonomy" id="143950"/>
    <lineage>
        <taxon>Eukaryota</taxon>
        <taxon>Metazoa</taxon>
        <taxon>Ecdysozoa</taxon>
        <taxon>Arthropoda</taxon>
        <taxon>Hexapoda</taxon>
        <taxon>Insecta</taxon>
        <taxon>Pterygota</taxon>
        <taxon>Neoptera</taxon>
        <taxon>Paraneoptera</taxon>
        <taxon>Hemiptera</taxon>
        <taxon>Sternorrhyncha</taxon>
        <taxon>Aphidomorpha</taxon>
        <taxon>Aphidoidea</taxon>
        <taxon>Aphididae</taxon>
        <taxon>Sipha</taxon>
    </lineage>
</organism>
<evidence type="ECO:0000313" key="4">
    <source>
        <dbReference type="RefSeq" id="XP_025421412.1"/>
    </source>
</evidence>
<keyword evidence="1" id="KW-1133">Transmembrane helix</keyword>
<dbReference type="Proteomes" id="UP000694846">
    <property type="component" value="Unplaced"/>
</dbReference>
<proteinExistence type="predicted"/>
<keyword evidence="1" id="KW-0472">Membrane</keyword>
<evidence type="ECO:0000256" key="1">
    <source>
        <dbReference type="SAM" id="Phobius"/>
    </source>
</evidence>
<accession>A0A8B8GFJ8</accession>
<dbReference type="GeneID" id="112691386"/>
<dbReference type="AlphaFoldDB" id="A0A8B8GFJ8"/>
<evidence type="ECO:0000313" key="2">
    <source>
        <dbReference type="Proteomes" id="UP000694846"/>
    </source>
</evidence>
<keyword evidence="2" id="KW-1185">Reference proteome</keyword>
<gene>
    <name evidence="3 4" type="primary">LOC112691386</name>
</gene>
<keyword evidence="1" id="KW-0812">Transmembrane</keyword>
<dbReference type="RefSeq" id="XP_025421412.1">
    <property type="nucleotide sequence ID" value="XM_025565627.1"/>
</dbReference>
<feature type="transmembrane region" description="Helical" evidence="1">
    <location>
        <begin position="55"/>
        <end position="73"/>
    </location>
</feature>
<dbReference type="RefSeq" id="XP_025421411.1">
    <property type="nucleotide sequence ID" value="XM_025565626.1"/>
</dbReference>
<sequence>MACQLKIQGQIYHRTGSLLPVPDSNRSDKTPVGQHARRFNAHTIDEVAIVVVGKIWSHMILFYIIEIINYNVLRKHIAHMMYCNILLYFDKVKMAMVSQSR</sequence>
<name>A0A8B8GFJ8_9HEMI</name>